<sequence>MSNNKNNFEGDLDEFVKKLFGNKKDSKTVKETTPKNEENLNASNSDHSSNKGPTPIKKTKKPLNIKQWVTSAIILTVVFATLIVVLANLYVVKENEYKVVRQFGEVVKYESEPGLHMKIPFIQSVTTLPSNLMTHDMTEEEISTKDKKRIIIDNYTIWRVTDPKALISNAGQLLNAENRMEELIYSALRTEFGQTDYGDIINEKTSERGSINDRVTQRVNELITSSNFGIEVIDVRIRRTDLPEENEQSVYTRMISERQSIAQKYLSEGDAAKQSGDAKTDQEVQVMLATANKEAAVIRSEGEAEAAQIYNAAYSKDPEFYSLFRTLESYKKTIGDETMIIIPSDSPYAKLLSGQLE</sequence>
<evidence type="ECO:0000256" key="6">
    <source>
        <dbReference type="SAM" id="MobiDB-lite"/>
    </source>
</evidence>
<feature type="transmembrane region" description="Helical" evidence="7">
    <location>
        <begin position="68"/>
        <end position="91"/>
    </location>
</feature>
<dbReference type="GO" id="GO:0006508">
    <property type="term" value="P:proteolysis"/>
    <property type="evidence" value="ECO:0007669"/>
    <property type="project" value="UniProtKB-KW"/>
</dbReference>
<evidence type="ECO:0000259" key="8">
    <source>
        <dbReference type="SMART" id="SM00244"/>
    </source>
</evidence>
<dbReference type="Proteomes" id="UP000600565">
    <property type="component" value="Unassembled WGS sequence"/>
</dbReference>
<proteinExistence type="inferred from homology"/>
<dbReference type="SUPFAM" id="SSF117892">
    <property type="entry name" value="Band 7/SPFH domain"/>
    <property type="match status" value="1"/>
</dbReference>
<dbReference type="Pfam" id="PF01145">
    <property type="entry name" value="Band_7"/>
    <property type="match status" value="1"/>
</dbReference>
<evidence type="ECO:0000256" key="2">
    <source>
        <dbReference type="ARBA" id="ARBA00007862"/>
    </source>
</evidence>
<dbReference type="CDD" id="cd03405">
    <property type="entry name" value="SPFH_HflC"/>
    <property type="match status" value="1"/>
</dbReference>
<comment type="similarity">
    <text evidence="2">Belongs to the band 7/mec-2 family. HflC subfamily.</text>
</comment>
<dbReference type="InterPro" id="IPR001107">
    <property type="entry name" value="Band_7"/>
</dbReference>
<feature type="compositionally biased region" description="Basic and acidic residues" evidence="6">
    <location>
        <begin position="26"/>
        <end position="38"/>
    </location>
</feature>
<feature type="region of interest" description="Disordered" evidence="6">
    <location>
        <begin position="26"/>
        <end position="59"/>
    </location>
</feature>
<keyword evidence="4 7" id="KW-1133">Transmembrane helix</keyword>
<protein>
    <submittedName>
        <fullName evidence="9">Protease modulator HflC</fullName>
    </submittedName>
</protein>
<dbReference type="PANTHER" id="PTHR42911:SF1">
    <property type="entry name" value="MODULATOR OF FTSH PROTEASE HFLC"/>
    <property type="match status" value="1"/>
</dbReference>
<evidence type="ECO:0000256" key="3">
    <source>
        <dbReference type="ARBA" id="ARBA00022692"/>
    </source>
</evidence>
<dbReference type="InterPro" id="IPR010200">
    <property type="entry name" value="HflC"/>
</dbReference>
<reference evidence="9 10" key="1">
    <citation type="submission" date="2020-08" db="EMBL/GenBank/DDBJ databases">
        <title>A Genomic Blueprint of the Chicken Gut Microbiome.</title>
        <authorList>
            <person name="Gilroy R."/>
            <person name="Ravi A."/>
            <person name="Getino M."/>
            <person name="Pursley I."/>
            <person name="Horton D.L."/>
            <person name="Alikhan N.-F."/>
            <person name="Baker D."/>
            <person name="Gharbi K."/>
            <person name="Hall N."/>
            <person name="Watson M."/>
            <person name="Adriaenssens E.M."/>
            <person name="Foster-Nyarko E."/>
            <person name="Jarju S."/>
            <person name="Secka A."/>
            <person name="Antonio M."/>
            <person name="Oren A."/>
            <person name="Chaudhuri R."/>
            <person name="La Ragione R.M."/>
            <person name="Hildebrand F."/>
            <person name="Pallen M.J."/>
        </authorList>
    </citation>
    <scope>NUCLEOTIDE SEQUENCE [LARGE SCALE GENOMIC DNA]</scope>
    <source>
        <strain evidence="9 10">Sa1YVA6</strain>
    </source>
</reference>
<accession>A0ABR8XK15</accession>
<comment type="subcellular location">
    <subcellularLocation>
        <location evidence="1">Membrane</location>
    </subcellularLocation>
</comment>
<evidence type="ECO:0000256" key="7">
    <source>
        <dbReference type="SAM" id="Phobius"/>
    </source>
</evidence>
<keyword evidence="10" id="KW-1185">Reference proteome</keyword>
<evidence type="ECO:0000313" key="9">
    <source>
        <dbReference type="EMBL" id="MBD8032285.1"/>
    </source>
</evidence>
<gene>
    <name evidence="9" type="ORF">H9632_04340</name>
</gene>
<keyword evidence="9" id="KW-0645">Protease</keyword>
<dbReference type="Gene3D" id="3.30.479.30">
    <property type="entry name" value="Band 7 domain"/>
    <property type="match status" value="1"/>
</dbReference>
<dbReference type="SMART" id="SM00244">
    <property type="entry name" value="PHB"/>
    <property type="match status" value="1"/>
</dbReference>
<evidence type="ECO:0000256" key="5">
    <source>
        <dbReference type="ARBA" id="ARBA00023136"/>
    </source>
</evidence>
<dbReference type="EMBL" id="JACSPW010000002">
    <property type="protein sequence ID" value="MBD8032285.1"/>
    <property type="molecule type" value="Genomic_DNA"/>
</dbReference>
<dbReference type="PANTHER" id="PTHR42911">
    <property type="entry name" value="MODULATOR OF FTSH PROTEASE HFLC"/>
    <property type="match status" value="1"/>
</dbReference>
<evidence type="ECO:0000313" key="10">
    <source>
        <dbReference type="Proteomes" id="UP000600565"/>
    </source>
</evidence>
<dbReference type="RefSeq" id="WP_191702876.1">
    <property type="nucleotide sequence ID" value="NZ_JACSPW010000002.1"/>
</dbReference>
<evidence type="ECO:0000256" key="1">
    <source>
        <dbReference type="ARBA" id="ARBA00004370"/>
    </source>
</evidence>
<keyword evidence="3 7" id="KW-0812">Transmembrane</keyword>
<feature type="domain" description="Band 7" evidence="8">
    <location>
        <begin position="87"/>
        <end position="254"/>
    </location>
</feature>
<organism evidence="9 10">
    <name type="scientific">Solibacillus merdavium</name>
    <dbReference type="NCBI Taxonomy" id="2762218"/>
    <lineage>
        <taxon>Bacteria</taxon>
        <taxon>Bacillati</taxon>
        <taxon>Bacillota</taxon>
        <taxon>Bacilli</taxon>
        <taxon>Bacillales</taxon>
        <taxon>Caryophanaceae</taxon>
        <taxon>Solibacillus</taxon>
    </lineage>
</organism>
<dbReference type="InterPro" id="IPR036013">
    <property type="entry name" value="Band_7/SPFH_dom_sf"/>
</dbReference>
<evidence type="ECO:0000256" key="4">
    <source>
        <dbReference type="ARBA" id="ARBA00022989"/>
    </source>
</evidence>
<name>A0ABR8XK15_9BACL</name>
<keyword evidence="9" id="KW-0378">Hydrolase</keyword>
<comment type="caution">
    <text evidence="9">The sequence shown here is derived from an EMBL/GenBank/DDBJ whole genome shotgun (WGS) entry which is preliminary data.</text>
</comment>
<dbReference type="GO" id="GO:0008233">
    <property type="term" value="F:peptidase activity"/>
    <property type="evidence" value="ECO:0007669"/>
    <property type="project" value="UniProtKB-KW"/>
</dbReference>
<keyword evidence="5 7" id="KW-0472">Membrane</keyword>